<accession>X0GP42</accession>
<evidence type="ECO:0000313" key="1">
    <source>
        <dbReference type="EMBL" id="EXL65078.1"/>
    </source>
</evidence>
<gene>
    <name evidence="1" type="ORF">FOPG_18682</name>
</gene>
<sequence>MVSPTSCREWSGTGIWRLYFSTRIRQSNPLRDCESNWRSTSCSYTGNFSRIR</sequence>
<reference evidence="1" key="2">
    <citation type="submission" date="2014-03" db="EMBL/GenBank/DDBJ databases">
        <title>The Genome Annotation of Fusarium oxysporum PHW808.</title>
        <authorList>
            <consortium name="The Broad Institute Genomics Platform"/>
            <person name="Ma L.-J."/>
            <person name="Corby-Kistler H."/>
            <person name="Broz K."/>
            <person name="Gale L.R."/>
            <person name="Jonkers W."/>
            <person name="O'Donnell K."/>
            <person name="Ploetz R."/>
            <person name="Steinberg C."/>
            <person name="Schwartz D.C."/>
            <person name="VanEtten H."/>
            <person name="Zhou S."/>
            <person name="Young S.K."/>
            <person name="Zeng Q."/>
            <person name="Gargeya S."/>
            <person name="Fitzgerald M."/>
            <person name="Abouelleil A."/>
            <person name="Alvarado L."/>
            <person name="Chapman S.B."/>
            <person name="Gainer-Dewar J."/>
            <person name="Goldberg J."/>
            <person name="Griggs A."/>
            <person name="Gujja S."/>
            <person name="Hansen M."/>
            <person name="Howarth C."/>
            <person name="Imamovic A."/>
            <person name="Ireland A."/>
            <person name="Larimer J."/>
            <person name="McCowan C."/>
            <person name="Murphy C."/>
            <person name="Pearson M."/>
            <person name="Poon T.W."/>
            <person name="Priest M."/>
            <person name="Roberts A."/>
            <person name="Saif S."/>
            <person name="Shea T."/>
            <person name="Sykes S."/>
            <person name="Wortman J."/>
            <person name="Nusbaum C."/>
            <person name="Birren B."/>
        </authorList>
    </citation>
    <scope>NUCLEOTIDE SEQUENCE</scope>
    <source>
        <strain evidence="1">54008</strain>
    </source>
</reference>
<dbReference type="AlphaFoldDB" id="X0GP42"/>
<organism evidence="1">
    <name type="scientific">Fusarium oxysporum f. sp. conglutinans race 2 54008</name>
    <dbReference type="NCBI Taxonomy" id="1089457"/>
    <lineage>
        <taxon>Eukaryota</taxon>
        <taxon>Fungi</taxon>
        <taxon>Dikarya</taxon>
        <taxon>Ascomycota</taxon>
        <taxon>Pezizomycotina</taxon>
        <taxon>Sordariomycetes</taxon>
        <taxon>Hypocreomycetidae</taxon>
        <taxon>Hypocreales</taxon>
        <taxon>Nectriaceae</taxon>
        <taxon>Fusarium</taxon>
        <taxon>Fusarium oxysporum species complex</taxon>
    </lineage>
</organism>
<dbReference type="HOGENOM" id="CLU_3087328_0_0_1"/>
<reference evidence="1" key="1">
    <citation type="submission" date="2011-11" db="EMBL/GenBank/DDBJ databases">
        <title>The Genome Sequence of Fusarium oxysporum PHW808.</title>
        <authorList>
            <consortium name="The Broad Institute Genome Sequencing Platform"/>
            <person name="Ma L.-J."/>
            <person name="Gale L.R."/>
            <person name="Schwartz D.C."/>
            <person name="Zhou S."/>
            <person name="Corby-Kistler H."/>
            <person name="Young S.K."/>
            <person name="Zeng Q."/>
            <person name="Gargeya S."/>
            <person name="Fitzgerald M."/>
            <person name="Haas B."/>
            <person name="Abouelleil A."/>
            <person name="Alvarado L."/>
            <person name="Arachchi H.M."/>
            <person name="Berlin A."/>
            <person name="Brown A."/>
            <person name="Chapman S.B."/>
            <person name="Chen Z."/>
            <person name="Dunbar C."/>
            <person name="Freedman E."/>
            <person name="Gearin G."/>
            <person name="Goldberg J."/>
            <person name="Griggs A."/>
            <person name="Gujja S."/>
            <person name="Heiman D."/>
            <person name="Howarth C."/>
            <person name="Larson L."/>
            <person name="Lui A."/>
            <person name="MacDonald P.J.P."/>
            <person name="Montmayeur A."/>
            <person name="Murphy C."/>
            <person name="Neiman D."/>
            <person name="Pearson M."/>
            <person name="Priest M."/>
            <person name="Roberts A."/>
            <person name="Saif S."/>
            <person name="Shea T."/>
            <person name="Shenoy N."/>
            <person name="Sisk P."/>
            <person name="Stolte C."/>
            <person name="Sykes S."/>
            <person name="Wortman J."/>
            <person name="Nusbaum C."/>
            <person name="Birren B."/>
        </authorList>
    </citation>
    <scope>NUCLEOTIDE SEQUENCE [LARGE SCALE GENOMIC DNA]</scope>
    <source>
        <strain evidence="1">54008</strain>
    </source>
</reference>
<dbReference type="EMBL" id="KK033760">
    <property type="protein sequence ID" value="EXL65078.1"/>
    <property type="molecule type" value="Genomic_DNA"/>
</dbReference>
<proteinExistence type="predicted"/>
<dbReference type="Proteomes" id="UP000030676">
    <property type="component" value="Unassembled WGS sequence"/>
</dbReference>
<protein>
    <submittedName>
        <fullName evidence="1">Uncharacterized protein</fullName>
    </submittedName>
</protein>
<name>X0GP42_FUSOX</name>